<evidence type="ECO:0000313" key="4">
    <source>
        <dbReference type="Proteomes" id="UP000019376"/>
    </source>
</evidence>
<proteinExistence type="predicted"/>
<dbReference type="OrthoDB" id="4342229at2759"/>
<keyword evidence="2" id="KW-0732">Signal</keyword>
<protein>
    <submittedName>
        <fullName evidence="3">Uncharacterized protein</fullName>
    </submittedName>
</protein>
<reference evidence="3 4" key="1">
    <citation type="journal article" date="2013" name="PLoS ONE">
        <title>Genomic and secretomic analyses reveal unique features of the lignocellulolytic enzyme system of Penicillium decumbens.</title>
        <authorList>
            <person name="Liu G."/>
            <person name="Zhang L."/>
            <person name="Wei X."/>
            <person name="Zou G."/>
            <person name="Qin Y."/>
            <person name="Ma L."/>
            <person name="Li J."/>
            <person name="Zheng H."/>
            <person name="Wang S."/>
            <person name="Wang C."/>
            <person name="Xun L."/>
            <person name="Zhao G.-P."/>
            <person name="Zhou Z."/>
            <person name="Qu Y."/>
        </authorList>
    </citation>
    <scope>NUCLEOTIDE SEQUENCE [LARGE SCALE GENOMIC DNA]</scope>
    <source>
        <strain evidence="4">114-2 / CGMCC 5302</strain>
    </source>
</reference>
<organism evidence="3 4">
    <name type="scientific">Penicillium oxalicum (strain 114-2 / CGMCC 5302)</name>
    <name type="common">Penicillium decumbens</name>
    <dbReference type="NCBI Taxonomy" id="933388"/>
    <lineage>
        <taxon>Eukaryota</taxon>
        <taxon>Fungi</taxon>
        <taxon>Dikarya</taxon>
        <taxon>Ascomycota</taxon>
        <taxon>Pezizomycotina</taxon>
        <taxon>Eurotiomycetes</taxon>
        <taxon>Eurotiomycetidae</taxon>
        <taxon>Eurotiales</taxon>
        <taxon>Aspergillaceae</taxon>
        <taxon>Penicillium</taxon>
    </lineage>
</organism>
<feature type="signal peptide" evidence="2">
    <location>
        <begin position="1"/>
        <end position="27"/>
    </location>
</feature>
<gene>
    <name evidence="3" type="ORF">PDE_07147</name>
</gene>
<keyword evidence="4" id="KW-1185">Reference proteome</keyword>
<sequence>MSQLAHWKPSCLMVGLLGLTAFSPVHAFPAQPAPTAHKAQSAPAIEPRDPRLIPDTEAYLSDIFNLLGVSLSSSSTTEMVAIATPTISIPTTTVPPVSITDSTTDSDTDGSRVQAKPNQPTDAQPTMIINGVGVITPANIQQGQDKPFENIQIGPGYQGGKKLAVSDLPVIFAAVESEVAARLQKTLDSSDQIGLKDPFGL</sequence>
<dbReference type="PhylomeDB" id="S8BBE0"/>
<dbReference type="EMBL" id="KB644414">
    <property type="protein sequence ID" value="EPS32187.1"/>
    <property type="molecule type" value="Genomic_DNA"/>
</dbReference>
<feature type="compositionally biased region" description="Low complexity" evidence="1">
    <location>
        <begin position="92"/>
        <end position="105"/>
    </location>
</feature>
<dbReference type="HOGENOM" id="CLU_1396766_0_0_1"/>
<evidence type="ECO:0000256" key="2">
    <source>
        <dbReference type="SAM" id="SignalP"/>
    </source>
</evidence>
<dbReference type="Proteomes" id="UP000019376">
    <property type="component" value="Unassembled WGS sequence"/>
</dbReference>
<feature type="region of interest" description="Disordered" evidence="1">
    <location>
        <begin position="92"/>
        <end position="124"/>
    </location>
</feature>
<accession>S8BBE0</accession>
<feature type="chain" id="PRO_5004548311" evidence="2">
    <location>
        <begin position="28"/>
        <end position="201"/>
    </location>
</feature>
<evidence type="ECO:0000256" key="1">
    <source>
        <dbReference type="SAM" id="MobiDB-lite"/>
    </source>
</evidence>
<dbReference type="AlphaFoldDB" id="S8BBE0"/>
<name>S8BBE0_PENO1</name>
<evidence type="ECO:0000313" key="3">
    <source>
        <dbReference type="EMBL" id="EPS32187.1"/>
    </source>
</evidence>